<proteinExistence type="predicted"/>
<comment type="subcellular location">
    <subcellularLocation>
        <location evidence="1">Secreted</location>
    </subcellularLocation>
</comment>
<dbReference type="Proteomes" id="UP000018418">
    <property type="component" value="Unassembled WGS sequence"/>
</dbReference>
<dbReference type="Gene3D" id="2.150.10.10">
    <property type="entry name" value="Serralysin-like metalloprotease, C-terminal"/>
    <property type="match status" value="3"/>
</dbReference>
<evidence type="ECO:0000313" key="4">
    <source>
        <dbReference type="EMBL" id="ESK50165.1"/>
    </source>
</evidence>
<dbReference type="InterPro" id="IPR001343">
    <property type="entry name" value="Hemolysn_Ca-bd"/>
</dbReference>
<name>V2UNE2_9GAMM</name>
<keyword evidence="3" id="KW-0106">Calcium</keyword>
<dbReference type="EMBL" id="AYEU01000009">
    <property type="protein sequence ID" value="ESK50165.1"/>
    <property type="molecule type" value="Genomic_DNA"/>
</dbReference>
<dbReference type="PANTHER" id="PTHR38340:SF1">
    <property type="entry name" value="S-LAYER PROTEIN"/>
    <property type="match status" value="1"/>
</dbReference>
<gene>
    <name evidence="4" type="ORF">P255_02663</name>
</gene>
<accession>V2UNE2</accession>
<dbReference type="InterPro" id="IPR050557">
    <property type="entry name" value="RTX_toxin/Mannuronan_C5-epim"/>
</dbReference>
<organism evidence="4 5">
    <name type="scientific">Acinetobacter brisouii CIP 110357</name>
    <dbReference type="NCBI Taxonomy" id="1341683"/>
    <lineage>
        <taxon>Bacteria</taxon>
        <taxon>Pseudomonadati</taxon>
        <taxon>Pseudomonadota</taxon>
        <taxon>Gammaproteobacteria</taxon>
        <taxon>Moraxellales</taxon>
        <taxon>Moraxellaceae</taxon>
        <taxon>Acinetobacter</taxon>
    </lineage>
</organism>
<keyword evidence="2" id="KW-0964">Secreted</keyword>
<evidence type="ECO:0008006" key="6">
    <source>
        <dbReference type="Google" id="ProtNLM"/>
    </source>
</evidence>
<evidence type="ECO:0000256" key="1">
    <source>
        <dbReference type="ARBA" id="ARBA00004613"/>
    </source>
</evidence>
<dbReference type="PROSITE" id="PS00330">
    <property type="entry name" value="HEMOLYSIN_CALCIUM"/>
    <property type="match status" value="5"/>
</dbReference>
<comment type="caution">
    <text evidence="4">The sequence shown here is derived from an EMBL/GenBank/DDBJ whole genome shotgun (WGS) entry which is preliminary data.</text>
</comment>
<feature type="non-terminal residue" evidence="4">
    <location>
        <position position="1261"/>
    </location>
</feature>
<evidence type="ECO:0000256" key="3">
    <source>
        <dbReference type="ARBA" id="ARBA00022837"/>
    </source>
</evidence>
<reference evidence="4 5" key="1">
    <citation type="submission" date="2013-10" db="EMBL/GenBank/DDBJ databases">
        <title>The Genome Sequence of Acinetobacter brisouii CIP 110357.</title>
        <authorList>
            <consortium name="The Broad Institute Genomics Platform"/>
            <consortium name="The Broad Institute Genome Sequencing Center for Infectious Disease"/>
            <person name="Cerqueira G."/>
            <person name="Feldgarden M."/>
            <person name="Courvalin P."/>
            <person name="Grillot-Courvalin C."/>
            <person name="Clermont D."/>
            <person name="Rocha E."/>
            <person name="Yoon E.-J."/>
            <person name="Nemec A."/>
            <person name="Young S.K."/>
            <person name="Zeng Q."/>
            <person name="Gargeya S."/>
            <person name="Fitzgerald M."/>
            <person name="Abouelleil A."/>
            <person name="Alvarado L."/>
            <person name="Berlin A.M."/>
            <person name="Chapman S.B."/>
            <person name="Gainer-Dewar J."/>
            <person name="Goldberg J."/>
            <person name="Gnerre S."/>
            <person name="Griggs A."/>
            <person name="Gujja S."/>
            <person name="Hansen M."/>
            <person name="Howarth C."/>
            <person name="Imamovic A."/>
            <person name="Ireland A."/>
            <person name="Larimer J."/>
            <person name="McCowan C."/>
            <person name="Murphy C."/>
            <person name="Pearson M."/>
            <person name="Poon T.W."/>
            <person name="Priest M."/>
            <person name="Roberts A."/>
            <person name="Saif S."/>
            <person name="Shea T."/>
            <person name="Sykes S."/>
            <person name="Wortman J."/>
            <person name="Nusbaum C."/>
            <person name="Birren B."/>
        </authorList>
    </citation>
    <scope>NUCLEOTIDE SEQUENCE [LARGE SCALE GENOMIC DNA]</scope>
    <source>
        <strain evidence="4 5">CIP 110357</strain>
    </source>
</reference>
<keyword evidence="5" id="KW-1185">Reference proteome</keyword>
<evidence type="ECO:0000313" key="5">
    <source>
        <dbReference type="Proteomes" id="UP000018418"/>
    </source>
</evidence>
<dbReference type="GO" id="GO:0005576">
    <property type="term" value="C:extracellular region"/>
    <property type="evidence" value="ECO:0007669"/>
    <property type="project" value="UniProtKB-SubCell"/>
</dbReference>
<dbReference type="AlphaFoldDB" id="V2UNE2"/>
<dbReference type="PRINTS" id="PR00313">
    <property type="entry name" value="CABNDNGRPT"/>
</dbReference>
<dbReference type="HOGENOM" id="CLU_276317_0_0_6"/>
<dbReference type="PANTHER" id="PTHR38340">
    <property type="entry name" value="S-LAYER PROTEIN"/>
    <property type="match status" value="1"/>
</dbReference>
<dbReference type="InterPro" id="IPR011049">
    <property type="entry name" value="Serralysin-like_metalloprot_C"/>
</dbReference>
<dbReference type="SUPFAM" id="SSF51120">
    <property type="entry name" value="beta-Roll"/>
    <property type="match status" value="4"/>
</dbReference>
<evidence type="ECO:0000256" key="2">
    <source>
        <dbReference type="ARBA" id="ARBA00022525"/>
    </source>
</evidence>
<dbReference type="InterPro" id="IPR018511">
    <property type="entry name" value="Hemolysin-typ_Ca-bd_CS"/>
</dbReference>
<sequence length="1261" mass="138273">MMSTIPTMFEIISMYLYGQKTKPEDYLDEKYIGRSVDAQGIGSTVTVNASEFMTTGAGRYIDVGNFLAVRKFLAGEYNLAPKTYTTEQFYDAIGYPAYQTNTGAHLGVSNYGLDTNSADYLDRAYVFGSMEFMINEDARFIVENDGSFKIENIAVVPLTDNFDYDGGGIAAGVTNFLTKDVIDPYGIGKTVKIIFDKLGEVPKVDLSEGNLLELINQQDYFDSINRTVSGQPVPNVLKLAEGLKDILSYDLTHYFDSENRLIIYGTNSADSSSILTIKAKYLFDLAVLARAYREFPIYSALANKIADIQDAISNSNGIYYIAGGGNDEVNATSKNDIVYGGSGNDELYGGDGADVLYGGNDLDKLYGGDGNDTLIVSGSSSEEIALDTFNNEAYGGDGNDYLYGGNGDDHLEGGKDVDVLYGVGGDDTLKGDEGNDRLYGGNGGDQLYGGDDDDLLFAGEGENDSRDKSNNHLFGGLGDDKLFGAVGNDILVGNGGDDYLYGGDGNDKLYAGDEGNGLRDRGGEGDFLYGGKGDDTLYYTKSILFGGEERLEGGEGFDTYKTDGKLTIMDEDGKGILFYKDKNLLGANMNYQSDTLSLPEKLDFSKNNYDINDKTTARLVEIIRTEDYVRYLVTGDINFKYKDLTTEGLDNRELGIKFYVTVYKDMPPAPPIFQPPKNLPTPSDPLVLDLNHDGLINTTHISEGINFDLDGNQFAENTSWVSGQDGFVVLDINENGVIDNGSELFGTDTLLADGTKANDGFIALAQYDKNQDQVIDNKDDIYKDLKIWKDLNQDGISQTEELYSLSDLGITSISLAKKAINVTDSNSVTHTNQAEFTQQILENGVLKEITGLTETLLFQVNTSNTVWQGDNPSSEQLPADILSLPDIPGYGSVTSLHIAMASDTTGTLKGLVTQFEDTADLDEQLELTRQILLYWTNSQHIPVNASTFFSNGMSMQQFSILKALWGKETEWKNWTPHDTAARELEGYYQKILENLYSQLYIQTKKTDWMDFIVFKEEQVYTTSASNGSGTIQYSTFNGKPPSVTVEEKGGSTSWQLIDTIWHADFSLLIERLIDTLALDNQSGKDQIQQLKFIIHSLDPNHTILYSEFFKQATDIASTLEDKNISHLFLAEIYKDDDDISGTSLADIIRSFSGDDVIQALAGDDQLYGGEGDDQLYGGEGDDQLYGDEGNDRIYGGDGNDALIGGTGNDYLDGGVGNDNYIFSLGDGQDTIQSYEYNPNKLDRIVFSEGIAPKDVSLKRQG</sequence>
<dbReference type="GO" id="GO:0005509">
    <property type="term" value="F:calcium ion binding"/>
    <property type="evidence" value="ECO:0007669"/>
    <property type="project" value="InterPro"/>
</dbReference>
<dbReference type="Pfam" id="PF00353">
    <property type="entry name" value="HemolysinCabind"/>
    <property type="match status" value="7"/>
</dbReference>
<protein>
    <recommendedName>
        <fullName evidence="6">Haemolysin-type calcium binding-related domain-containing protein</fullName>
    </recommendedName>
</protein>